<feature type="transmembrane region" description="Helical" evidence="2">
    <location>
        <begin position="261"/>
        <end position="278"/>
    </location>
</feature>
<dbReference type="Pfam" id="PF06197">
    <property type="entry name" value="DUF998"/>
    <property type="match status" value="1"/>
</dbReference>
<feature type="transmembrane region" description="Helical" evidence="2">
    <location>
        <begin position="194"/>
        <end position="220"/>
    </location>
</feature>
<comment type="caution">
    <text evidence="3">The sequence shown here is derived from an EMBL/GenBank/DDBJ whole genome shotgun (WGS) entry which is preliminary data.</text>
</comment>
<sequence length="300" mass="33309">MHGPVGLRVHAAWLRRCRHPVNAWFDRTDTVSVRAGRAHHRAKPHTRAERTRQDRHDSWKADRLLMRNPPDSPTFAPHARAMPPRWRGSAGRIAAAAGMVFIGLVLVLQWLRGDLWWVDAQLSAYLHGPYGLLLRTAYCLLAATMAWLALGLYAALAPAARSRTVLGLFWMAAVGLCMVSIGDSWMPELAPEAAAMVHVLSAETTFLCVIAAVLLQSWYFRRDVRWRAHFPSAFLLGWAAFAVLLFHVTVTSAPLGISQKIAIVLIVVWMVRAGTVLARCERDGAARLPHSRDNAGVNQP</sequence>
<dbReference type="AlphaFoldDB" id="A0A8I1XNI1"/>
<keyword evidence="2" id="KW-0812">Transmembrane</keyword>
<evidence type="ECO:0000313" key="3">
    <source>
        <dbReference type="EMBL" id="MBO9759144.1"/>
    </source>
</evidence>
<keyword evidence="2" id="KW-1133">Transmembrane helix</keyword>
<evidence type="ECO:0000256" key="1">
    <source>
        <dbReference type="SAM" id="MobiDB-lite"/>
    </source>
</evidence>
<feature type="region of interest" description="Disordered" evidence="1">
    <location>
        <begin position="35"/>
        <end position="83"/>
    </location>
</feature>
<gene>
    <name evidence="3" type="ORF">J7405_06210</name>
</gene>
<feature type="transmembrane region" description="Helical" evidence="2">
    <location>
        <begin position="90"/>
        <end position="112"/>
    </location>
</feature>
<feature type="transmembrane region" description="Helical" evidence="2">
    <location>
        <begin position="165"/>
        <end position="182"/>
    </location>
</feature>
<evidence type="ECO:0000256" key="2">
    <source>
        <dbReference type="SAM" id="Phobius"/>
    </source>
</evidence>
<feature type="transmembrane region" description="Helical" evidence="2">
    <location>
        <begin position="132"/>
        <end position="153"/>
    </location>
</feature>
<dbReference type="InterPro" id="IPR009339">
    <property type="entry name" value="DUF998"/>
</dbReference>
<proteinExistence type="predicted"/>
<dbReference type="EMBL" id="JAGHXW010000020">
    <property type="protein sequence ID" value="MBO9759144.1"/>
    <property type="molecule type" value="Genomic_DNA"/>
</dbReference>
<name>A0A8I1XNI1_XANMN</name>
<protein>
    <submittedName>
        <fullName evidence="3">DUF998 domain-containing protein</fullName>
    </submittedName>
</protein>
<feature type="transmembrane region" description="Helical" evidence="2">
    <location>
        <begin position="232"/>
        <end position="255"/>
    </location>
</feature>
<keyword evidence="2" id="KW-0472">Membrane</keyword>
<organism evidence="3 4">
    <name type="scientific">Xanthomonas manihotis</name>
    <dbReference type="NCBI Taxonomy" id="43353"/>
    <lineage>
        <taxon>Bacteria</taxon>
        <taxon>Pseudomonadati</taxon>
        <taxon>Pseudomonadota</taxon>
        <taxon>Gammaproteobacteria</taxon>
        <taxon>Lysobacterales</taxon>
        <taxon>Lysobacteraceae</taxon>
        <taxon>Xanthomonas</taxon>
    </lineage>
</organism>
<accession>A0A8I1XNI1</accession>
<feature type="compositionally biased region" description="Basic residues" evidence="1">
    <location>
        <begin position="36"/>
        <end position="45"/>
    </location>
</feature>
<dbReference type="Proteomes" id="UP000668572">
    <property type="component" value="Unassembled WGS sequence"/>
</dbReference>
<reference evidence="3" key="1">
    <citation type="submission" date="2021-03" db="EMBL/GenBank/DDBJ databases">
        <title>Molecular characterization of Xanthomonas species pathogenic on Araceae and the development of a triplex TaqMan assay for detection of X. phaseoli pv. dieffenbachiae.</title>
        <authorList>
            <person name="Van Der Wolf J."/>
            <person name="Krijger M."/>
            <person name="Mendes O."/>
            <person name="Brankovics B."/>
            <person name="Bonants P."/>
            <person name="Meekes E."/>
        </authorList>
    </citation>
    <scope>NUCLEOTIDE SEQUENCE</scope>
    <source>
        <strain evidence="3">NBC1264</strain>
    </source>
</reference>
<feature type="compositionally biased region" description="Basic and acidic residues" evidence="1">
    <location>
        <begin position="46"/>
        <end position="65"/>
    </location>
</feature>
<evidence type="ECO:0000313" key="4">
    <source>
        <dbReference type="Proteomes" id="UP000668572"/>
    </source>
</evidence>